<evidence type="ECO:0000313" key="10">
    <source>
        <dbReference type="Proteomes" id="UP000234639"/>
    </source>
</evidence>
<sequence length="214" mass="25323">MNYDLMYILKCYKAFGYKFIDESVLNLIKKSKFKDFDELQQNLNICELCNLSKQRINTVFSKNKHAKIMIILKNPSDIQNKTGDLLSSKLVLEFKNKLINTLNLNEDDLYFTFMVKCHSNKDIKPYDESFQRCKPYLFDEIEKLNPKLILAMGDECLSAIFEDFEMSSLETLHGYVLKYKKNFVLPMFDLDFVRLNPAKKKFFLNDIKKIKELL</sequence>
<dbReference type="EMBL" id="PKHU01000006">
    <property type="protein sequence ID" value="PKZ28854.1"/>
    <property type="molecule type" value="Genomic_DNA"/>
</dbReference>
<keyword evidence="2" id="KW-0479">Metal-binding</keyword>
<dbReference type="InterPro" id="IPR036895">
    <property type="entry name" value="Uracil-DNA_glycosylase-like_sf"/>
</dbReference>
<evidence type="ECO:0000256" key="4">
    <source>
        <dbReference type="ARBA" id="ARBA00022801"/>
    </source>
</evidence>
<dbReference type="GO" id="GO:0006281">
    <property type="term" value="P:DNA repair"/>
    <property type="evidence" value="ECO:0007669"/>
    <property type="project" value="UniProtKB-KW"/>
</dbReference>
<accession>A0A2I1N8Z7</accession>
<evidence type="ECO:0000256" key="7">
    <source>
        <dbReference type="ARBA" id="ARBA00023204"/>
    </source>
</evidence>
<evidence type="ECO:0000256" key="3">
    <source>
        <dbReference type="ARBA" id="ARBA00022763"/>
    </source>
</evidence>
<dbReference type="PANTHER" id="PTHR33693">
    <property type="entry name" value="TYPE-5 URACIL-DNA GLYCOSYLASE"/>
    <property type="match status" value="1"/>
</dbReference>
<keyword evidence="3" id="KW-0227">DNA damage</keyword>
<dbReference type="InterPro" id="IPR005122">
    <property type="entry name" value="Uracil-DNA_glycosylase-like"/>
</dbReference>
<dbReference type="Gene3D" id="3.40.470.10">
    <property type="entry name" value="Uracil-DNA glycosylase-like domain"/>
    <property type="match status" value="1"/>
</dbReference>
<protein>
    <submittedName>
        <fullName evidence="9">Uracil-DNA glycosylase</fullName>
    </submittedName>
</protein>
<dbReference type="Proteomes" id="UP000234639">
    <property type="component" value="Unassembled WGS sequence"/>
</dbReference>
<dbReference type="GO" id="GO:0097506">
    <property type="term" value="F:deaminated base DNA N-glycosylase activity"/>
    <property type="evidence" value="ECO:0007669"/>
    <property type="project" value="UniProtKB-ARBA"/>
</dbReference>
<evidence type="ECO:0000256" key="1">
    <source>
        <dbReference type="ARBA" id="ARBA00022485"/>
    </source>
</evidence>
<keyword evidence="5" id="KW-0408">Iron</keyword>
<keyword evidence="7" id="KW-0234">DNA repair</keyword>
<keyword evidence="4" id="KW-0378">Hydrolase</keyword>
<organism evidence="9 10">
    <name type="scientific">Campylobacter ureolyticus</name>
    <dbReference type="NCBI Taxonomy" id="827"/>
    <lineage>
        <taxon>Bacteria</taxon>
        <taxon>Pseudomonadati</taxon>
        <taxon>Campylobacterota</taxon>
        <taxon>Epsilonproteobacteria</taxon>
        <taxon>Campylobacterales</taxon>
        <taxon>Campylobacteraceae</taxon>
        <taxon>Campylobacter</taxon>
    </lineage>
</organism>
<dbReference type="AlphaFoldDB" id="A0A2I1N8Z7"/>
<dbReference type="SUPFAM" id="SSF52141">
    <property type="entry name" value="Uracil-DNA glycosylase-like"/>
    <property type="match status" value="1"/>
</dbReference>
<keyword evidence="6" id="KW-0411">Iron-sulfur</keyword>
<dbReference type="PANTHER" id="PTHR33693:SF1">
    <property type="entry name" value="TYPE-4 URACIL-DNA GLYCOSYLASE"/>
    <property type="match status" value="1"/>
</dbReference>
<dbReference type="Pfam" id="PF03167">
    <property type="entry name" value="UDG"/>
    <property type="match status" value="1"/>
</dbReference>
<dbReference type="RefSeq" id="WP_101637549.1">
    <property type="nucleotide sequence ID" value="NZ_JAPXGQ010000005.1"/>
</dbReference>
<proteinExistence type="predicted"/>
<dbReference type="GO" id="GO:0051539">
    <property type="term" value="F:4 iron, 4 sulfur cluster binding"/>
    <property type="evidence" value="ECO:0007669"/>
    <property type="project" value="UniProtKB-KW"/>
</dbReference>
<dbReference type="GO" id="GO:0046872">
    <property type="term" value="F:metal ion binding"/>
    <property type="evidence" value="ECO:0007669"/>
    <property type="project" value="UniProtKB-KW"/>
</dbReference>
<evidence type="ECO:0000259" key="8">
    <source>
        <dbReference type="Pfam" id="PF03167"/>
    </source>
</evidence>
<keyword evidence="1" id="KW-0004">4Fe-4S</keyword>
<name>A0A2I1N8Z7_9BACT</name>
<evidence type="ECO:0000256" key="6">
    <source>
        <dbReference type="ARBA" id="ARBA00023014"/>
    </source>
</evidence>
<evidence type="ECO:0000313" key="9">
    <source>
        <dbReference type="EMBL" id="PKZ28854.1"/>
    </source>
</evidence>
<evidence type="ECO:0000256" key="2">
    <source>
        <dbReference type="ARBA" id="ARBA00022723"/>
    </source>
</evidence>
<reference evidence="9 10" key="1">
    <citation type="submission" date="2017-12" db="EMBL/GenBank/DDBJ databases">
        <title>Phylogenetic diversity of female urinary microbiome.</title>
        <authorList>
            <person name="Thomas-White K."/>
            <person name="Wolfe A.J."/>
        </authorList>
    </citation>
    <scope>NUCLEOTIDE SEQUENCE [LARGE SCALE GENOMIC DNA]</scope>
    <source>
        <strain evidence="9 10">UMB0112</strain>
    </source>
</reference>
<gene>
    <name evidence="9" type="ORF">CYJ41_07055</name>
</gene>
<dbReference type="CDD" id="cd10030">
    <property type="entry name" value="UDG-F4_TTUDGA_SPO1dp_like"/>
    <property type="match status" value="1"/>
</dbReference>
<dbReference type="InterPro" id="IPR051536">
    <property type="entry name" value="UDG_Type-4/5"/>
</dbReference>
<feature type="domain" description="Uracil-DNA glycosylase-like" evidence="8">
    <location>
        <begin position="63"/>
        <end position="201"/>
    </location>
</feature>
<evidence type="ECO:0000256" key="5">
    <source>
        <dbReference type="ARBA" id="ARBA00023004"/>
    </source>
</evidence>
<comment type="caution">
    <text evidence="9">The sequence shown here is derived from an EMBL/GenBank/DDBJ whole genome shotgun (WGS) entry which is preliminary data.</text>
</comment>